<evidence type="ECO:0000313" key="6">
    <source>
        <dbReference type="EMBL" id="CRF43836.1"/>
    </source>
</evidence>
<dbReference type="PIRSF" id="PIRSF003092">
    <property type="entry name" value="MinD"/>
    <property type="match status" value="1"/>
</dbReference>
<dbReference type="AlphaFoldDB" id="A0A0K2XCP1"/>
<dbReference type="Gene3D" id="3.40.50.300">
    <property type="entry name" value="P-loop containing nucleotide triphosphate hydrolases"/>
    <property type="match status" value="1"/>
</dbReference>
<dbReference type="InterPro" id="IPR050625">
    <property type="entry name" value="ParA/MinD_ATPase"/>
</dbReference>
<evidence type="ECO:0000256" key="3">
    <source>
        <dbReference type="PIRSR" id="PIRSR003092-1"/>
    </source>
</evidence>
<dbReference type="PANTHER" id="PTHR43384">
    <property type="entry name" value="SEPTUM SITE-DETERMINING PROTEIN MIND HOMOLOG, CHLOROPLASTIC-RELATED"/>
    <property type="match status" value="1"/>
</dbReference>
<dbReference type="GO" id="GO:0051782">
    <property type="term" value="P:negative regulation of cell division"/>
    <property type="evidence" value="ECO:0007669"/>
    <property type="project" value="TreeGrafter"/>
</dbReference>
<reference evidence="6" key="1">
    <citation type="submission" date="2014-12" db="EMBL/GenBank/DDBJ databases">
        <title>Whole genome sequences of four Staphylococcus schleiferi canine isolates.</title>
        <authorList>
            <person name="Misic A.M."/>
            <person name="Cain C."/>
            <person name="Morris D.O."/>
            <person name="Rankin S."/>
            <person name="Beiting D."/>
        </authorList>
    </citation>
    <scope>NUCLEOTIDE SEQUENCE</scope>
    <source>
        <strain evidence="4">ASB11</strain>
        <strain evidence="5">ASB13</strain>
        <strain evidence="6">ASB9</strain>
    </source>
</reference>
<dbReference type="Proteomes" id="UP000041394">
    <property type="component" value="Unassembled WGS sequence"/>
</dbReference>
<evidence type="ECO:0000313" key="8">
    <source>
        <dbReference type="Proteomes" id="UP000041394"/>
    </source>
</evidence>
<keyword evidence="6" id="KW-0969">Cilium</keyword>
<evidence type="ECO:0000256" key="2">
    <source>
        <dbReference type="ARBA" id="ARBA00022840"/>
    </source>
</evidence>
<evidence type="ECO:0000313" key="5">
    <source>
        <dbReference type="EMBL" id="CRF42666.1"/>
    </source>
</evidence>
<evidence type="ECO:0000313" key="7">
    <source>
        <dbReference type="Proteomes" id="UP000038622"/>
    </source>
</evidence>
<dbReference type="InterPro" id="IPR033756">
    <property type="entry name" value="YlxH/NBP35"/>
</dbReference>
<dbReference type="GO" id="GO:0009898">
    <property type="term" value="C:cytoplasmic side of plasma membrane"/>
    <property type="evidence" value="ECO:0007669"/>
    <property type="project" value="TreeGrafter"/>
</dbReference>
<keyword evidence="1 3" id="KW-0547">Nucleotide-binding</keyword>
<reference evidence="7" key="3">
    <citation type="submission" date="2014-12" db="EMBL/GenBank/DDBJ databases">
        <authorList>
            <person name="Smet A."/>
        </authorList>
    </citation>
    <scope>NUCLEOTIDE SEQUENCE [LARGE SCALE GENOMIC DNA]</scope>
</reference>
<evidence type="ECO:0000313" key="4">
    <source>
        <dbReference type="EMBL" id="CRF41675.1"/>
    </source>
</evidence>
<dbReference type="GO" id="GO:0005829">
    <property type="term" value="C:cytosol"/>
    <property type="evidence" value="ECO:0007669"/>
    <property type="project" value="TreeGrafter"/>
</dbReference>
<dbReference type="SUPFAM" id="SSF52540">
    <property type="entry name" value="P-loop containing nucleoside triphosphate hydrolases"/>
    <property type="match status" value="1"/>
</dbReference>
<reference evidence="8 9" key="2">
    <citation type="submission" date="2014-12" db="EMBL/GenBank/DDBJ databases">
        <authorList>
            <person name="Jaenicke S."/>
        </authorList>
    </citation>
    <scope>NUCLEOTIDE SEQUENCE [LARGE SCALE GENOMIC DNA]</scope>
</reference>
<keyword evidence="7" id="KW-1185">Reference proteome</keyword>
<evidence type="ECO:0000256" key="1">
    <source>
        <dbReference type="ARBA" id="ARBA00022741"/>
    </source>
</evidence>
<dbReference type="Proteomes" id="UP000038622">
    <property type="component" value="Unassembled WGS sequence"/>
</dbReference>
<organism evidence="6 8">
    <name type="scientific">Helicobacter ailurogastricus</name>
    <dbReference type="NCBI Taxonomy" id="1578720"/>
    <lineage>
        <taxon>Bacteria</taxon>
        <taxon>Pseudomonadati</taxon>
        <taxon>Campylobacterota</taxon>
        <taxon>Epsilonproteobacteria</taxon>
        <taxon>Campylobacterales</taxon>
        <taxon>Helicobacteraceae</taxon>
        <taxon>Helicobacter</taxon>
    </lineage>
</organism>
<dbReference type="EMBL" id="CDMN01000013">
    <property type="protein sequence ID" value="CRF43836.1"/>
    <property type="molecule type" value="Genomic_DNA"/>
</dbReference>
<dbReference type="EMBL" id="CDML01000048">
    <property type="protein sequence ID" value="CRF41675.1"/>
    <property type="molecule type" value="Genomic_DNA"/>
</dbReference>
<protein>
    <submittedName>
        <fullName evidence="6">Flagellar synthesis regulator FleN</fullName>
    </submittedName>
</protein>
<dbReference type="EMBL" id="CDMH01000038">
    <property type="protein sequence ID" value="CRF42666.1"/>
    <property type="molecule type" value="Genomic_DNA"/>
</dbReference>
<dbReference type="OrthoDB" id="9773088at2"/>
<proteinExistence type="predicted"/>
<keyword evidence="6" id="KW-0966">Cell projection</keyword>
<name>A0A0K2XCP1_9HELI</name>
<keyword evidence="2 3" id="KW-0067">ATP-binding</keyword>
<dbReference type="Pfam" id="PF10609">
    <property type="entry name" value="ParA"/>
    <property type="match status" value="1"/>
</dbReference>
<keyword evidence="6" id="KW-0282">Flagellum</keyword>
<dbReference type="GO" id="GO:0005524">
    <property type="term" value="F:ATP binding"/>
    <property type="evidence" value="ECO:0007669"/>
    <property type="project" value="UniProtKB-KW"/>
</dbReference>
<evidence type="ECO:0000313" key="9">
    <source>
        <dbReference type="Proteomes" id="UP000045175"/>
    </source>
</evidence>
<gene>
    <name evidence="4" type="ORF">HAL011_14830</name>
    <name evidence="5" type="ORF">HAL013_08610</name>
    <name evidence="6" type="ORF">HAL09_03900</name>
</gene>
<dbReference type="InterPro" id="IPR027417">
    <property type="entry name" value="P-loop_NTPase"/>
</dbReference>
<feature type="binding site" evidence="3">
    <location>
        <begin position="34"/>
        <end position="41"/>
    </location>
    <ligand>
        <name>ATP</name>
        <dbReference type="ChEBI" id="CHEBI:30616"/>
    </ligand>
</feature>
<sequence>MKQNQASGLEHIMEPQSIFNKRGKTKFVAITSGKGGVGKSTISANLAYSLFKSGYKVGILDADIGLANLDIIFGIKTTKNILHALRGEVHFSDVIYPLEEGFYLVPGDSGEEIFKYVSQDILDSFVDETKILDDLDYMIIDTGAGIGEFTQAFLRASDCVVVITTSDPAAITDAYTTIKVNSKTKDDVFVLVNMVDSAEKGLQIFGGIQRVAKENIPHMTLNYLGNIQNSNAVRRSIKDRKLLCKSEPFNAFSFSMNQIVKILTLKLEQGVVEMPRDNFIGFFKRLLKYL</sequence>
<dbReference type="STRING" id="1578720.HAL011_14830"/>
<accession>A0A0K2XCP1</accession>
<dbReference type="InterPro" id="IPR025501">
    <property type="entry name" value="MinD_FleN"/>
</dbReference>
<dbReference type="Proteomes" id="UP000045175">
    <property type="component" value="Unassembled WGS sequence"/>
</dbReference>
<dbReference type="GO" id="GO:0016887">
    <property type="term" value="F:ATP hydrolysis activity"/>
    <property type="evidence" value="ECO:0007669"/>
    <property type="project" value="TreeGrafter"/>
</dbReference>
<dbReference type="RefSeq" id="WP_053941274.1">
    <property type="nucleotide sequence ID" value="NZ_CDMH01000038.1"/>
</dbReference>
<dbReference type="PANTHER" id="PTHR43384:SF4">
    <property type="entry name" value="CELLULOSE BIOSYNTHESIS PROTEIN BCSQ-RELATED"/>
    <property type="match status" value="1"/>
</dbReference>